<keyword evidence="3" id="KW-1185">Reference proteome</keyword>
<feature type="compositionally biased region" description="Low complexity" evidence="1">
    <location>
        <begin position="171"/>
        <end position="182"/>
    </location>
</feature>
<feature type="region of interest" description="Disordered" evidence="1">
    <location>
        <begin position="250"/>
        <end position="328"/>
    </location>
</feature>
<evidence type="ECO:0000313" key="3">
    <source>
        <dbReference type="Proteomes" id="UP001273166"/>
    </source>
</evidence>
<evidence type="ECO:0000313" key="2">
    <source>
        <dbReference type="EMBL" id="KAK3309237.1"/>
    </source>
</evidence>
<sequence length="379" mass="40492">MEGERAQQALPPDNRPRRVRSRSHGDIRDVRNNNTPNRIYAGHGNSSTSSASPRSPAPYASHLRESSRTSCNNGTGRLPQPASRTPSPSPTRQRYQPPQALPAASIPDHSRRSLESLIRPTVLADRWSYDRERMPSPPPLGTHISQPGTPSTDGDVSEFGFSIPASTFTGSQPSSRPQSLLLVDTTPSTDPCGSSLHHRVRPSSPTLMVTPPPESSSSAPEQYSDLKGDQTPQRLGRRSFHSLTSAEMEILSHPPPAHPPMSAAAAASQRSLSSRSPDTVVAAAVASPNSKQNGHSKRELTSPTWERQGRARADNHGGDGEEEEEEEMTGKGCCLGLCEIGTAQRIGGTCGAWLMGTLLPIAFGTVLKCAGHLFAGCPS</sequence>
<feature type="compositionally biased region" description="Low complexity" evidence="1">
    <location>
        <begin position="79"/>
        <end position="94"/>
    </location>
</feature>
<feature type="region of interest" description="Disordered" evidence="1">
    <location>
        <begin position="1"/>
        <end position="235"/>
    </location>
</feature>
<dbReference type="Proteomes" id="UP001273166">
    <property type="component" value="Unassembled WGS sequence"/>
</dbReference>
<gene>
    <name evidence="2" type="ORF">B0T15DRAFT_134748</name>
</gene>
<feature type="compositionally biased region" description="Low complexity" evidence="1">
    <location>
        <begin position="46"/>
        <end position="61"/>
    </location>
</feature>
<comment type="caution">
    <text evidence="2">The sequence shown here is derived from an EMBL/GenBank/DDBJ whole genome shotgun (WGS) entry which is preliminary data.</text>
</comment>
<reference evidence="2" key="1">
    <citation type="journal article" date="2023" name="Mol. Phylogenet. Evol.">
        <title>Genome-scale phylogeny and comparative genomics of the fungal order Sordariales.</title>
        <authorList>
            <person name="Hensen N."/>
            <person name="Bonometti L."/>
            <person name="Westerberg I."/>
            <person name="Brannstrom I.O."/>
            <person name="Guillou S."/>
            <person name="Cros-Aarteil S."/>
            <person name="Calhoun S."/>
            <person name="Haridas S."/>
            <person name="Kuo A."/>
            <person name="Mondo S."/>
            <person name="Pangilinan J."/>
            <person name="Riley R."/>
            <person name="LaButti K."/>
            <person name="Andreopoulos B."/>
            <person name="Lipzen A."/>
            <person name="Chen C."/>
            <person name="Yan M."/>
            <person name="Daum C."/>
            <person name="Ng V."/>
            <person name="Clum A."/>
            <person name="Steindorff A."/>
            <person name="Ohm R.A."/>
            <person name="Martin F."/>
            <person name="Silar P."/>
            <person name="Natvig D.O."/>
            <person name="Lalanne C."/>
            <person name="Gautier V."/>
            <person name="Ament-Velasquez S.L."/>
            <person name="Kruys A."/>
            <person name="Hutchinson M.I."/>
            <person name="Powell A.J."/>
            <person name="Barry K."/>
            <person name="Miller A.N."/>
            <person name="Grigoriev I.V."/>
            <person name="Debuchy R."/>
            <person name="Gladieux P."/>
            <person name="Hiltunen Thoren M."/>
            <person name="Johannesson H."/>
        </authorList>
    </citation>
    <scope>NUCLEOTIDE SEQUENCE</scope>
    <source>
        <strain evidence="2">CBS 333.67</strain>
    </source>
</reference>
<organism evidence="2 3">
    <name type="scientific">Chaetomium strumarium</name>
    <dbReference type="NCBI Taxonomy" id="1170767"/>
    <lineage>
        <taxon>Eukaryota</taxon>
        <taxon>Fungi</taxon>
        <taxon>Dikarya</taxon>
        <taxon>Ascomycota</taxon>
        <taxon>Pezizomycotina</taxon>
        <taxon>Sordariomycetes</taxon>
        <taxon>Sordariomycetidae</taxon>
        <taxon>Sordariales</taxon>
        <taxon>Chaetomiaceae</taxon>
        <taxon>Chaetomium</taxon>
    </lineage>
</organism>
<feature type="compositionally biased region" description="Basic and acidic residues" evidence="1">
    <location>
        <begin position="307"/>
        <end position="319"/>
    </location>
</feature>
<evidence type="ECO:0000256" key="1">
    <source>
        <dbReference type="SAM" id="MobiDB-lite"/>
    </source>
</evidence>
<dbReference type="AlphaFoldDB" id="A0AAJ0H006"/>
<dbReference type="RefSeq" id="XP_062725017.1">
    <property type="nucleotide sequence ID" value="XM_062861795.1"/>
</dbReference>
<name>A0AAJ0H006_9PEZI</name>
<dbReference type="GeneID" id="87880624"/>
<proteinExistence type="predicted"/>
<protein>
    <submittedName>
        <fullName evidence="2">Uncharacterized protein</fullName>
    </submittedName>
</protein>
<feature type="compositionally biased region" description="Low complexity" evidence="1">
    <location>
        <begin position="260"/>
        <end position="277"/>
    </location>
</feature>
<reference evidence="2" key="2">
    <citation type="submission" date="2023-06" db="EMBL/GenBank/DDBJ databases">
        <authorList>
            <consortium name="Lawrence Berkeley National Laboratory"/>
            <person name="Mondo S.J."/>
            <person name="Hensen N."/>
            <person name="Bonometti L."/>
            <person name="Westerberg I."/>
            <person name="Brannstrom I.O."/>
            <person name="Guillou S."/>
            <person name="Cros-Aarteil S."/>
            <person name="Calhoun S."/>
            <person name="Haridas S."/>
            <person name="Kuo A."/>
            <person name="Pangilinan J."/>
            <person name="Riley R."/>
            <person name="Labutti K."/>
            <person name="Andreopoulos B."/>
            <person name="Lipzen A."/>
            <person name="Chen C."/>
            <person name="Yanf M."/>
            <person name="Daum C."/>
            <person name="Ng V."/>
            <person name="Clum A."/>
            <person name="Steindorff A."/>
            <person name="Ohm R."/>
            <person name="Martin F."/>
            <person name="Silar P."/>
            <person name="Natvig D."/>
            <person name="Lalanne C."/>
            <person name="Gautier V."/>
            <person name="Ament-Velasquez S.L."/>
            <person name="Kruys A."/>
            <person name="Hutchinson M.I."/>
            <person name="Powell A.J."/>
            <person name="Barry K."/>
            <person name="Miller A.N."/>
            <person name="Grigoriev I.V."/>
            <person name="Debuchy R."/>
            <person name="Gladieux P."/>
            <person name="Thoren M.H."/>
            <person name="Johannesson H."/>
        </authorList>
    </citation>
    <scope>NUCLEOTIDE SEQUENCE</scope>
    <source>
        <strain evidence="2">CBS 333.67</strain>
    </source>
</reference>
<accession>A0AAJ0H006</accession>
<feature type="compositionally biased region" description="Polar residues" evidence="1">
    <location>
        <begin position="143"/>
        <end position="154"/>
    </location>
</feature>
<dbReference type="EMBL" id="JAUDZG010000002">
    <property type="protein sequence ID" value="KAK3309237.1"/>
    <property type="molecule type" value="Genomic_DNA"/>
</dbReference>